<dbReference type="GO" id="GO:0006281">
    <property type="term" value="P:DNA repair"/>
    <property type="evidence" value="ECO:0007669"/>
    <property type="project" value="UniProtKB-KW"/>
</dbReference>
<dbReference type="GO" id="GO:0005524">
    <property type="term" value="F:ATP binding"/>
    <property type="evidence" value="ECO:0007669"/>
    <property type="project" value="UniProtKB-KW"/>
</dbReference>
<dbReference type="EC" id="5.6.2.3" evidence="1"/>
<keyword evidence="1" id="KW-0067">ATP-binding</keyword>
<keyword evidence="1" id="KW-0347">Helicase</keyword>
<sequence>MSSLSKEKPKRVEALVLSEEQQHIVDIVKRGRSLFYTGSAGTGKSVLLKSLIKTLKNMYPGQGEVAVTASTGLAAVNIGGITLHSFSGIGLGKEDADSLVKKVRRNRKASQRWKTVRVLIIDEISMISGELFDKLDHIACELRRNDRPFGGNSSYLLW</sequence>
<evidence type="ECO:0000313" key="4">
    <source>
        <dbReference type="Proteomes" id="UP000038830"/>
    </source>
</evidence>
<dbReference type="EMBL" id="CDQK01000002">
    <property type="protein sequence ID" value="CEP21456.1"/>
    <property type="molecule type" value="Genomic_DNA"/>
</dbReference>
<dbReference type="Proteomes" id="UP000038830">
    <property type="component" value="Unassembled WGS sequence"/>
</dbReference>
<comment type="catalytic activity">
    <reaction evidence="1">
        <text>ATP + H2O = ADP + phosphate + H(+)</text>
        <dbReference type="Rhea" id="RHEA:13065"/>
        <dbReference type="ChEBI" id="CHEBI:15377"/>
        <dbReference type="ChEBI" id="CHEBI:15378"/>
        <dbReference type="ChEBI" id="CHEBI:30616"/>
        <dbReference type="ChEBI" id="CHEBI:43474"/>
        <dbReference type="ChEBI" id="CHEBI:456216"/>
        <dbReference type="EC" id="5.6.2.3"/>
    </reaction>
</comment>
<keyword evidence="1" id="KW-0233">DNA recombination</keyword>
<evidence type="ECO:0000259" key="2">
    <source>
        <dbReference type="Pfam" id="PF05970"/>
    </source>
</evidence>
<dbReference type="GO" id="GO:0016887">
    <property type="term" value="F:ATP hydrolysis activity"/>
    <property type="evidence" value="ECO:0007669"/>
    <property type="project" value="RHEA"/>
</dbReference>
<dbReference type="PANTHER" id="PTHR47642:SF5">
    <property type="entry name" value="ATP-DEPENDENT DNA HELICASE"/>
    <property type="match status" value="1"/>
</dbReference>
<dbReference type="SUPFAM" id="SSF52540">
    <property type="entry name" value="P-loop containing nucleoside triphosphate hydrolases"/>
    <property type="match status" value="1"/>
</dbReference>
<dbReference type="InterPro" id="IPR051055">
    <property type="entry name" value="PIF1_helicase"/>
</dbReference>
<organism evidence="3 4">
    <name type="scientific">Cyberlindnera jadinii (strain ATCC 18201 / CBS 1600 / BCRC 20928 / JCM 3617 / NBRC 0987 / NRRL Y-1542)</name>
    <name type="common">Torula yeast</name>
    <name type="synonym">Candida utilis</name>
    <dbReference type="NCBI Taxonomy" id="983966"/>
    <lineage>
        <taxon>Eukaryota</taxon>
        <taxon>Fungi</taxon>
        <taxon>Dikarya</taxon>
        <taxon>Ascomycota</taxon>
        <taxon>Saccharomycotina</taxon>
        <taxon>Saccharomycetes</taxon>
        <taxon>Phaffomycetales</taxon>
        <taxon>Phaffomycetaceae</taxon>
        <taxon>Cyberlindnera</taxon>
    </lineage>
</organism>
<comment type="similarity">
    <text evidence="1">Belongs to the helicase family.</text>
</comment>
<keyword evidence="1" id="KW-0234">DNA repair</keyword>
<evidence type="ECO:0000313" key="3">
    <source>
        <dbReference type="EMBL" id="CEP21456.1"/>
    </source>
</evidence>
<keyword evidence="1 3" id="KW-0378">Hydrolase</keyword>
<dbReference type="AlphaFoldDB" id="A0A0H5C1B5"/>
<name>A0A0H5C1B5_CYBJN</name>
<proteinExistence type="inferred from homology"/>
<keyword evidence="1" id="KW-0547">Nucleotide-binding</keyword>
<protein>
    <recommendedName>
        <fullName evidence="1">ATP-dependent DNA helicase</fullName>
        <ecNumber evidence="1">5.6.2.3</ecNumber>
    </recommendedName>
</protein>
<dbReference type="Gene3D" id="3.40.50.300">
    <property type="entry name" value="P-loop containing nucleotide triphosphate hydrolases"/>
    <property type="match status" value="1"/>
</dbReference>
<dbReference type="GO" id="GO:0006310">
    <property type="term" value="P:DNA recombination"/>
    <property type="evidence" value="ECO:0007669"/>
    <property type="project" value="UniProtKB-KW"/>
</dbReference>
<dbReference type="PANTHER" id="PTHR47642">
    <property type="entry name" value="ATP-DEPENDENT DNA HELICASE"/>
    <property type="match status" value="1"/>
</dbReference>
<dbReference type="InterPro" id="IPR027417">
    <property type="entry name" value="P-loop_NTPase"/>
</dbReference>
<dbReference type="GO" id="GO:0043139">
    <property type="term" value="F:5'-3' DNA helicase activity"/>
    <property type="evidence" value="ECO:0007669"/>
    <property type="project" value="UniProtKB-EC"/>
</dbReference>
<dbReference type="InterPro" id="IPR010285">
    <property type="entry name" value="DNA_helicase_pif1-like_DEAD"/>
</dbReference>
<evidence type="ECO:0000256" key="1">
    <source>
        <dbReference type="RuleBase" id="RU363044"/>
    </source>
</evidence>
<accession>A0A0H5C1B5</accession>
<dbReference type="Pfam" id="PF05970">
    <property type="entry name" value="PIF1"/>
    <property type="match status" value="1"/>
</dbReference>
<reference evidence="4" key="1">
    <citation type="journal article" date="2015" name="J. Biotechnol.">
        <title>The structure of the Cyberlindnera jadinii genome and its relation to Candida utilis analyzed by the occurrence of single nucleotide polymorphisms.</title>
        <authorList>
            <person name="Rupp O."/>
            <person name="Brinkrolf K."/>
            <person name="Buerth C."/>
            <person name="Kunigo M."/>
            <person name="Schneider J."/>
            <person name="Jaenicke S."/>
            <person name="Goesmann A."/>
            <person name="Puehler A."/>
            <person name="Jaeger K.-E."/>
            <person name="Ernst J.F."/>
        </authorList>
    </citation>
    <scope>NUCLEOTIDE SEQUENCE [LARGE SCALE GENOMIC DNA]</scope>
    <source>
        <strain evidence="4">ATCC 18201 / CBS 1600 / BCRC 20928 / JCM 3617 / NBRC 0987 / NRRL Y-1542</strain>
    </source>
</reference>
<feature type="domain" description="DNA helicase Pif1-like DEAD-box helicase" evidence="2">
    <location>
        <begin position="17"/>
        <end position="152"/>
    </location>
</feature>
<comment type="cofactor">
    <cofactor evidence="1">
        <name>Mg(2+)</name>
        <dbReference type="ChEBI" id="CHEBI:18420"/>
    </cofactor>
</comment>
<keyword evidence="1" id="KW-0227">DNA damage</keyword>
<gene>
    <name evidence="3" type="primary">PIF1</name>
    <name evidence="3" type="ORF">BN1211_1553</name>
</gene>
<dbReference type="CDD" id="cd18037">
    <property type="entry name" value="DEXSc_Pif1_like"/>
    <property type="match status" value="1"/>
</dbReference>
<dbReference type="GO" id="GO:0000723">
    <property type="term" value="P:telomere maintenance"/>
    <property type="evidence" value="ECO:0007669"/>
    <property type="project" value="InterPro"/>
</dbReference>